<dbReference type="Proteomes" id="UP000248553">
    <property type="component" value="Unassembled WGS sequence"/>
</dbReference>
<evidence type="ECO:0000313" key="1">
    <source>
        <dbReference type="EMBL" id="RAK62713.1"/>
    </source>
</evidence>
<keyword evidence="2" id="KW-1185">Reference proteome</keyword>
<gene>
    <name evidence="1" type="ORF">DLM85_22870</name>
</gene>
<dbReference type="AlphaFoldDB" id="A0A328B6I6"/>
<proteinExistence type="predicted"/>
<organism evidence="1 2">
    <name type="scientific">Hymenobacter edaphi</name>
    <dbReference type="NCBI Taxonomy" id="2211146"/>
    <lineage>
        <taxon>Bacteria</taxon>
        <taxon>Pseudomonadati</taxon>
        <taxon>Bacteroidota</taxon>
        <taxon>Cytophagia</taxon>
        <taxon>Cytophagales</taxon>
        <taxon>Hymenobacteraceae</taxon>
        <taxon>Hymenobacter</taxon>
    </lineage>
</organism>
<sequence>MTAAHEQLYLRTLRALSAAGVPFVGLGTFALRRQCPQLPRRLVADCDLQLPPDVAVLNHLTELLQAAGWQVTLWEVPVQLPLAAAALAGKYYLRARRAGAVLDCTYEHDSLSWPAFQANSHYHEGLPLMRTAAILQQKAQIGRPRDLALLDWWRQTIGPLPELGDPG</sequence>
<dbReference type="RefSeq" id="WP_111480510.1">
    <property type="nucleotide sequence ID" value="NZ_QHKM01000012.1"/>
</dbReference>
<reference evidence="2" key="1">
    <citation type="submission" date="2018-05" db="EMBL/GenBank/DDBJ databases">
        <authorList>
            <person name="Nie L."/>
        </authorList>
    </citation>
    <scope>NUCLEOTIDE SEQUENCE [LARGE SCALE GENOMIC DNA]</scope>
    <source>
        <strain evidence="2">NL</strain>
    </source>
</reference>
<name>A0A328B6I6_9BACT</name>
<evidence type="ECO:0008006" key="3">
    <source>
        <dbReference type="Google" id="ProtNLM"/>
    </source>
</evidence>
<evidence type="ECO:0000313" key="2">
    <source>
        <dbReference type="Proteomes" id="UP000248553"/>
    </source>
</evidence>
<accession>A0A328B6I6</accession>
<comment type="caution">
    <text evidence="1">The sequence shown here is derived from an EMBL/GenBank/DDBJ whole genome shotgun (WGS) entry which is preliminary data.</text>
</comment>
<dbReference type="OrthoDB" id="882383at2"/>
<dbReference type="EMBL" id="QHKM01000012">
    <property type="protein sequence ID" value="RAK62713.1"/>
    <property type="molecule type" value="Genomic_DNA"/>
</dbReference>
<protein>
    <recommendedName>
        <fullName evidence="3">Nucleotidyltransferase family protein</fullName>
    </recommendedName>
</protein>